<dbReference type="Pfam" id="PF16900">
    <property type="entry name" value="REPA_OB_2"/>
    <property type="match status" value="1"/>
</dbReference>
<dbReference type="SUPFAM" id="SSF50249">
    <property type="entry name" value="Nucleic acid-binding proteins"/>
    <property type="match status" value="1"/>
</dbReference>
<accession>A0A8T0TZ61</accession>
<sequence length="320" mass="36647">MKKMRLGTLTLWLLIKRVIPCTLKYHRMQYHYYNQHLQEGKIVYMTKITIHNAKQGYRPVESPYMIRLNIRTQIAQLQDEPSDFPKYAFSLAPFPNLYQHAGNTEKFLDVIGRILAVSNTARVLTSSGTLKWKRIIHLGDLSGNMIELSLWGPRALEFQGESVYNIGQKNHVIAIFVGTSMKCIKESSYFLSGTSACRWYINENDIPEIKIFQKSLPTIPDQAVKKIDLQSADDIEKHIEQTTCLQLKDIDPFDKLRGNLDIITLAKSVIQDKDSMERVMSAQSQDVLAHNMSTSTKYLLLEPITPTAWNSCFSSKEHCS</sequence>
<dbReference type="InterPro" id="IPR031657">
    <property type="entry name" value="REPA_OB_2"/>
</dbReference>
<dbReference type="EMBL" id="CM029043">
    <property type="protein sequence ID" value="KAG2613229.1"/>
    <property type="molecule type" value="Genomic_DNA"/>
</dbReference>
<dbReference type="GO" id="GO:0003677">
    <property type="term" value="F:DNA binding"/>
    <property type="evidence" value="ECO:0007669"/>
    <property type="project" value="UniProtKB-KW"/>
</dbReference>
<keyword evidence="2" id="KW-0732">Signal</keyword>
<evidence type="ECO:0000256" key="1">
    <source>
        <dbReference type="ARBA" id="ARBA00023125"/>
    </source>
</evidence>
<comment type="caution">
    <text evidence="4">The sequence shown here is derived from an EMBL/GenBank/DDBJ whole genome shotgun (WGS) entry which is preliminary data.</text>
</comment>
<dbReference type="CDD" id="cd04481">
    <property type="entry name" value="RPA1_DBD_B_like"/>
    <property type="match status" value="1"/>
</dbReference>
<keyword evidence="1" id="KW-0238">DNA-binding</keyword>
<feature type="chain" id="PRO_5035836424" description="Replication protein A OB domain-containing protein" evidence="2">
    <location>
        <begin position="21"/>
        <end position="320"/>
    </location>
</feature>
<evidence type="ECO:0000313" key="5">
    <source>
        <dbReference type="Proteomes" id="UP000823388"/>
    </source>
</evidence>
<dbReference type="Gene3D" id="2.40.50.140">
    <property type="entry name" value="Nucleic acid-binding proteins"/>
    <property type="match status" value="2"/>
</dbReference>
<feature type="signal peptide" evidence="2">
    <location>
        <begin position="1"/>
        <end position="20"/>
    </location>
</feature>
<dbReference type="AlphaFoldDB" id="A0A8T0TZ61"/>
<dbReference type="PANTHER" id="PTHR47165">
    <property type="entry name" value="OS03G0429900 PROTEIN"/>
    <property type="match status" value="1"/>
</dbReference>
<evidence type="ECO:0000313" key="4">
    <source>
        <dbReference type="EMBL" id="KAG2613229.1"/>
    </source>
</evidence>
<dbReference type="PANTHER" id="PTHR47165:SF4">
    <property type="entry name" value="OS03G0429900 PROTEIN"/>
    <property type="match status" value="1"/>
</dbReference>
<gene>
    <name evidence="4" type="ORF">PVAP13_4KG345276</name>
</gene>
<name>A0A8T0TZ61_PANVG</name>
<proteinExistence type="predicted"/>
<evidence type="ECO:0000259" key="3">
    <source>
        <dbReference type="Pfam" id="PF16900"/>
    </source>
</evidence>
<dbReference type="Proteomes" id="UP000823388">
    <property type="component" value="Chromosome 4K"/>
</dbReference>
<reference evidence="4" key="1">
    <citation type="submission" date="2020-05" db="EMBL/GenBank/DDBJ databases">
        <title>WGS assembly of Panicum virgatum.</title>
        <authorList>
            <person name="Lovell J.T."/>
            <person name="Jenkins J."/>
            <person name="Shu S."/>
            <person name="Juenger T.E."/>
            <person name="Schmutz J."/>
        </authorList>
    </citation>
    <scope>NUCLEOTIDE SEQUENCE</scope>
    <source>
        <strain evidence="4">AP13</strain>
    </source>
</reference>
<keyword evidence="5" id="KW-1185">Reference proteome</keyword>
<feature type="domain" description="Replication protein A OB" evidence="3">
    <location>
        <begin position="104"/>
        <end position="189"/>
    </location>
</feature>
<protein>
    <recommendedName>
        <fullName evidence="3">Replication protein A OB domain-containing protein</fullName>
    </recommendedName>
</protein>
<organism evidence="4 5">
    <name type="scientific">Panicum virgatum</name>
    <name type="common">Blackwell switchgrass</name>
    <dbReference type="NCBI Taxonomy" id="38727"/>
    <lineage>
        <taxon>Eukaryota</taxon>
        <taxon>Viridiplantae</taxon>
        <taxon>Streptophyta</taxon>
        <taxon>Embryophyta</taxon>
        <taxon>Tracheophyta</taxon>
        <taxon>Spermatophyta</taxon>
        <taxon>Magnoliopsida</taxon>
        <taxon>Liliopsida</taxon>
        <taxon>Poales</taxon>
        <taxon>Poaceae</taxon>
        <taxon>PACMAD clade</taxon>
        <taxon>Panicoideae</taxon>
        <taxon>Panicodae</taxon>
        <taxon>Paniceae</taxon>
        <taxon>Panicinae</taxon>
        <taxon>Panicum</taxon>
        <taxon>Panicum sect. Hiantes</taxon>
    </lineage>
</organism>
<evidence type="ECO:0000256" key="2">
    <source>
        <dbReference type="SAM" id="SignalP"/>
    </source>
</evidence>
<dbReference type="InterPro" id="IPR012340">
    <property type="entry name" value="NA-bd_OB-fold"/>
</dbReference>